<reference evidence="1" key="2">
    <citation type="journal article" date="2015" name="Fish Shellfish Immunol.">
        <title>Early steps in the European eel (Anguilla anguilla)-Vibrio vulnificus interaction in the gills: Role of the RtxA13 toxin.</title>
        <authorList>
            <person name="Callol A."/>
            <person name="Pajuelo D."/>
            <person name="Ebbesson L."/>
            <person name="Teles M."/>
            <person name="MacKenzie S."/>
            <person name="Amaro C."/>
        </authorList>
    </citation>
    <scope>NUCLEOTIDE SEQUENCE</scope>
</reference>
<reference evidence="1" key="1">
    <citation type="submission" date="2014-11" db="EMBL/GenBank/DDBJ databases">
        <authorList>
            <person name="Amaro Gonzalez C."/>
        </authorList>
    </citation>
    <scope>NUCLEOTIDE SEQUENCE</scope>
</reference>
<evidence type="ECO:0000313" key="1">
    <source>
        <dbReference type="EMBL" id="JAI07229.1"/>
    </source>
</evidence>
<sequence length="49" mass="5950">MEAWILTHRLLWHSCCWFYARRPPLLVGSSFYHSLCSSPPLRQSPYLWR</sequence>
<protein>
    <submittedName>
        <fullName evidence="1">Uncharacterized protein</fullName>
    </submittedName>
</protein>
<organism evidence="1">
    <name type="scientific">Anguilla anguilla</name>
    <name type="common">European freshwater eel</name>
    <name type="synonym">Muraena anguilla</name>
    <dbReference type="NCBI Taxonomy" id="7936"/>
    <lineage>
        <taxon>Eukaryota</taxon>
        <taxon>Metazoa</taxon>
        <taxon>Chordata</taxon>
        <taxon>Craniata</taxon>
        <taxon>Vertebrata</taxon>
        <taxon>Euteleostomi</taxon>
        <taxon>Actinopterygii</taxon>
        <taxon>Neopterygii</taxon>
        <taxon>Teleostei</taxon>
        <taxon>Anguilliformes</taxon>
        <taxon>Anguillidae</taxon>
        <taxon>Anguilla</taxon>
    </lineage>
</organism>
<dbReference type="EMBL" id="GBXM01001349">
    <property type="protein sequence ID" value="JAI07229.1"/>
    <property type="molecule type" value="Transcribed_RNA"/>
</dbReference>
<proteinExistence type="predicted"/>
<name>A0A0E9XZY3_ANGAN</name>
<accession>A0A0E9XZY3</accession>
<dbReference type="AlphaFoldDB" id="A0A0E9XZY3"/>